<dbReference type="InterPro" id="IPR038476">
    <property type="entry name" value="UvrC_RNase_H_dom_sf"/>
</dbReference>
<dbReference type="InterPro" id="IPR000305">
    <property type="entry name" value="GIY-YIG_endonuc"/>
</dbReference>
<dbReference type="HAMAP" id="MF_00203">
    <property type="entry name" value="UvrC"/>
    <property type="match status" value="1"/>
</dbReference>
<organism evidence="12 13">
    <name type="scientific">Dehalobacterium formicoaceticum</name>
    <dbReference type="NCBI Taxonomy" id="51515"/>
    <lineage>
        <taxon>Bacteria</taxon>
        <taxon>Bacillati</taxon>
        <taxon>Bacillota</taxon>
        <taxon>Clostridia</taxon>
        <taxon>Eubacteriales</taxon>
        <taxon>Peptococcaceae</taxon>
        <taxon>Dehalobacterium</taxon>
    </lineage>
</organism>
<dbReference type="CDD" id="cd10434">
    <property type="entry name" value="GIY-YIG_UvrC_Cho"/>
    <property type="match status" value="1"/>
</dbReference>
<dbReference type="InterPro" id="IPR001162">
    <property type="entry name" value="UvrC_RNase_H_dom"/>
</dbReference>
<dbReference type="EMBL" id="JANPWE010000003">
    <property type="protein sequence ID" value="MCR6545361.1"/>
    <property type="molecule type" value="Genomic_DNA"/>
</dbReference>
<dbReference type="InterPro" id="IPR010994">
    <property type="entry name" value="RuvA_2-like"/>
</dbReference>
<keyword evidence="8" id="KW-0175">Coiled coil</keyword>
<dbReference type="SUPFAM" id="SSF47781">
    <property type="entry name" value="RuvA domain 2-like"/>
    <property type="match status" value="1"/>
</dbReference>
<evidence type="ECO:0000256" key="6">
    <source>
        <dbReference type="ARBA" id="ARBA00023236"/>
    </source>
</evidence>
<dbReference type="Gene3D" id="3.40.1440.10">
    <property type="entry name" value="GIY-YIG endonuclease"/>
    <property type="match status" value="1"/>
</dbReference>
<accession>A0ABT1Y3B3</accession>
<keyword evidence="1 7" id="KW-0963">Cytoplasm</keyword>
<evidence type="ECO:0000259" key="11">
    <source>
        <dbReference type="PROSITE" id="PS50165"/>
    </source>
</evidence>
<gene>
    <name evidence="7 12" type="primary">uvrC</name>
    <name evidence="12" type="ORF">NVS47_07500</name>
</gene>
<evidence type="ECO:0000313" key="12">
    <source>
        <dbReference type="EMBL" id="MCR6545361.1"/>
    </source>
</evidence>
<dbReference type="RefSeq" id="WP_257913240.1">
    <property type="nucleotide sequence ID" value="NZ_JANPWE010000003.1"/>
</dbReference>
<dbReference type="SUPFAM" id="SSF82771">
    <property type="entry name" value="GIY-YIG endonuclease"/>
    <property type="match status" value="1"/>
</dbReference>
<evidence type="ECO:0000256" key="2">
    <source>
        <dbReference type="ARBA" id="ARBA00022763"/>
    </source>
</evidence>
<comment type="caution">
    <text evidence="12">The sequence shown here is derived from an EMBL/GenBank/DDBJ whole genome shotgun (WGS) entry which is preliminary data.</text>
</comment>
<dbReference type="NCBIfam" id="TIGR00194">
    <property type="entry name" value="uvrC"/>
    <property type="match status" value="1"/>
</dbReference>
<dbReference type="Pfam" id="PF22920">
    <property type="entry name" value="UvrC_RNaseH"/>
    <property type="match status" value="1"/>
</dbReference>
<evidence type="ECO:0000313" key="13">
    <source>
        <dbReference type="Proteomes" id="UP001524944"/>
    </source>
</evidence>
<feature type="coiled-coil region" evidence="8">
    <location>
        <begin position="204"/>
        <end position="250"/>
    </location>
</feature>
<dbReference type="Pfam" id="PF02151">
    <property type="entry name" value="UVR"/>
    <property type="match status" value="1"/>
</dbReference>
<dbReference type="Gene3D" id="3.30.420.340">
    <property type="entry name" value="UvrC, RNAse H endonuclease domain"/>
    <property type="match status" value="1"/>
</dbReference>
<comment type="function">
    <text evidence="7">The UvrABC repair system catalyzes the recognition and processing of DNA lesions. UvrC both incises the 5' and 3' sides of the lesion. The N-terminal half is responsible for the 3' incision and the C-terminal half is responsible for the 5' incision.</text>
</comment>
<evidence type="ECO:0000259" key="9">
    <source>
        <dbReference type="PROSITE" id="PS50151"/>
    </source>
</evidence>
<dbReference type="InterPro" id="IPR001943">
    <property type="entry name" value="UVR_dom"/>
</dbReference>
<dbReference type="Gene3D" id="4.10.860.10">
    <property type="entry name" value="UVR domain"/>
    <property type="match status" value="1"/>
</dbReference>
<keyword evidence="4 7" id="KW-0267">Excision nuclease</keyword>
<keyword evidence="2 7" id="KW-0227">DNA damage</keyword>
<comment type="subunit">
    <text evidence="7">Interacts with UvrB in an incision complex.</text>
</comment>
<dbReference type="PROSITE" id="PS50165">
    <property type="entry name" value="UVRC"/>
    <property type="match status" value="1"/>
</dbReference>
<feature type="domain" description="UVR" evidence="9">
    <location>
        <begin position="201"/>
        <end position="236"/>
    </location>
</feature>
<dbReference type="Gene3D" id="1.10.150.20">
    <property type="entry name" value="5' to 3' exonuclease, C-terminal subdomain"/>
    <property type="match status" value="1"/>
</dbReference>
<dbReference type="InterPro" id="IPR036876">
    <property type="entry name" value="UVR_dom_sf"/>
</dbReference>
<dbReference type="Proteomes" id="UP001524944">
    <property type="component" value="Unassembled WGS sequence"/>
</dbReference>
<name>A0ABT1Y3B3_9FIRM</name>
<keyword evidence="3 7" id="KW-0228">DNA excision</keyword>
<dbReference type="InterPro" id="IPR004791">
    <property type="entry name" value="UvrC"/>
</dbReference>
<evidence type="ECO:0000256" key="1">
    <source>
        <dbReference type="ARBA" id="ARBA00022490"/>
    </source>
</evidence>
<reference evidence="12 13" key="1">
    <citation type="submission" date="2022-08" db="EMBL/GenBank/DDBJ databases">
        <title>Proteogenomics of the novel Dehalobacterium formicoaceticum strain EZ94 highlights a key role of methyltransferases during anaerobic dichloromethane degradation.</title>
        <authorList>
            <person name="Wasmund K."/>
        </authorList>
    </citation>
    <scope>NUCLEOTIDE SEQUENCE [LARGE SCALE GENOMIC DNA]</scope>
    <source>
        <strain evidence="12 13">EZ94</strain>
    </source>
</reference>
<evidence type="ECO:0000256" key="4">
    <source>
        <dbReference type="ARBA" id="ARBA00022881"/>
    </source>
</evidence>
<dbReference type="Pfam" id="PF14520">
    <property type="entry name" value="HHH_5"/>
    <property type="match status" value="1"/>
</dbReference>
<dbReference type="SMART" id="SM00465">
    <property type="entry name" value="GIYc"/>
    <property type="match status" value="1"/>
</dbReference>
<dbReference type="InterPro" id="IPR035901">
    <property type="entry name" value="GIY-YIG_endonuc_sf"/>
</dbReference>
<dbReference type="PANTHER" id="PTHR30562">
    <property type="entry name" value="UVRC/OXIDOREDUCTASE"/>
    <property type="match status" value="1"/>
</dbReference>
<comment type="similarity">
    <text evidence="7">Belongs to the UvrC family.</text>
</comment>
<sequence length="623" mass="71394">MDLTAQLTVLPDKPGVYLMKDDQGKIIYVGKATSLKQRVRSYFQNSKHHTPKELSLIKKIHDLETIVVDSPMEALVLECNLIKQHRPKYNIRLRDDKHYPYIKITMDESFPRVLVVRSMKPDKGKYFGPYTNSTAMHETLKIIKDIFPLRSCRKEKVDPKTRACLNAHIGKCASPCAGKISPENYRAMVDQVILFLEGRRLEVIKDLEKKMKEASEDLNFEEAARYRDQIQAVRQVVEKQKVENKNSEDRDVVGLATGRDLASAVIFFVRGGKVMGRDHFFLTNVEHDQVDSLLGAFLQQYYEHAEEIPGEIVIQSPLPDQALLEEWLTMKRGFKVHMHQAQRGDKKRLLDLVIKNAQIKLDQHYSLQSQRKEEAGAALEQLRKELHLPQTPHRIECYDISNTQGTNSVGSMIVFIGGEPCPAEYRRFKIKTVEGPNDFASLQEVLRRRIQRGLDERREIREAGLPLKEAKFADFPDLMIIDGGKGQLSAVKEILDQFALSLPVFGLAKEFEHLFRPEESEPIILAANSPAYYLIQRVRNEAHRFAITYHRKLRSKEQVKSVLDEIPGIGPARRKALLKAYGSVERIAQASAEELSMVEGMNRKSAADVYLFFKKMKEKNDDD</sequence>
<dbReference type="InterPro" id="IPR050066">
    <property type="entry name" value="UvrABC_protein_C"/>
</dbReference>
<dbReference type="Pfam" id="PF08459">
    <property type="entry name" value="UvrC_RNaseH_dom"/>
    <property type="match status" value="1"/>
</dbReference>
<comment type="subcellular location">
    <subcellularLocation>
        <location evidence="7">Cytoplasm</location>
    </subcellularLocation>
</comment>
<protein>
    <recommendedName>
        <fullName evidence="7">UvrABC system protein C</fullName>
        <shortName evidence="7">Protein UvrC</shortName>
    </recommendedName>
    <alternativeName>
        <fullName evidence="7">Excinuclease ABC subunit C</fullName>
    </alternativeName>
</protein>
<feature type="domain" description="UvrC family homology region profile" evidence="11">
    <location>
        <begin position="252"/>
        <end position="495"/>
    </location>
</feature>
<dbReference type="Pfam" id="PF01541">
    <property type="entry name" value="GIY-YIG"/>
    <property type="match status" value="1"/>
</dbReference>
<keyword evidence="13" id="KW-1185">Reference proteome</keyword>
<proteinExistence type="inferred from homology"/>
<dbReference type="NCBIfam" id="NF001824">
    <property type="entry name" value="PRK00558.1-5"/>
    <property type="match status" value="1"/>
</dbReference>
<dbReference type="PROSITE" id="PS50151">
    <property type="entry name" value="UVR"/>
    <property type="match status" value="1"/>
</dbReference>
<evidence type="ECO:0000256" key="8">
    <source>
        <dbReference type="SAM" id="Coils"/>
    </source>
</evidence>
<feature type="domain" description="GIY-YIG" evidence="10">
    <location>
        <begin position="12"/>
        <end position="91"/>
    </location>
</feature>
<evidence type="ECO:0000256" key="3">
    <source>
        <dbReference type="ARBA" id="ARBA00022769"/>
    </source>
</evidence>
<keyword evidence="5 7" id="KW-0234">DNA repair</keyword>
<dbReference type="InterPro" id="IPR047296">
    <property type="entry name" value="GIY-YIG_UvrC_Cho"/>
</dbReference>
<dbReference type="PROSITE" id="PS50164">
    <property type="entry name" value="GIY_YIG"/>
    <property type="match status" value="1"/>
</dbReference>
<evidence type="ECO:0000256" key="7">
    <source>
        <dbReference type="HAMAP-Rule" id="MF_00203"/>
    </source>
</evidence>
<dbReference type="PANTHER" id="PTHR30562:SF1">
    <property type="entry name" value="UVRABC SYSTEM PROTEIN C"/>
    <property type="match status" value="1"/>
</dbReference>
<dbReference type="SUPFAM" id="SSF46600">
    <property type="entry name" value="C-terminal UvrC-binding domain of UvrB"/>
    <property type="match status" value="1"/>
</dbReference>
<evidence type="ECO:0000259" key="10">
    <source>
        <dbReference type="PROSITE" id="PS50164"/>
    </source>
</evidence>
<keyword evidence="6 7" id="KW-0742">SOS response</keyword>
<evidence type="ECO:0000256" key="5">
    <source>
        <dbReference type="ARBA" id="ARBA00023204"/>
    </source>
</evidence>